<evidence type="ECO:0000256" key="2">
    <source>
        <dbReference type="ARBA" id="ARBA00022714"/>
    </source>
</evidence>
<dbReference type="GO" id="GO:0016491">
    <property type="term" value="F:oxidoreductase activity"/>
    <property type="evidence" value="ECO:0007669"/>
    <property type="project" value="InterPro"/>
</dbReference>
<keyword evidence="3" id="KW-0479">Metal-binding</keyword>
<dbReference type="EMBL" id="UOGG01000204">
    <property type="protein sequence ID" value="VAX32481.1"/>
    <property type="molecule type" value="Genomic_DNA"/>
</dbReference>
<evidence type="ECO:0000256" key="3">
    <source>
        <dbReference type="ARBA" id="ARBA00022723"/>
    </source>
</evidence>
<dbReference type="CDD" id="cd03064">
    <property type="entry name" value="TRX_Fd_NuoE"/>
    <property type="match status" value="1"/>
</dbReference>
<dbReference type="Pfam" id="PF01257">
    <property type="entry name" value="2Fe-2S_thioredx"/>
    <property type="match status" value="1"/>
</dbReference>
<dbReference type="InterPro" id="IPR041921">
    <property type="entry name" value="NuoE_N"/>
</dbReference>
<name>A0A3B1D0X2_9ZZZZ</name>
<evidence type="ECO:0000256" key="4">
    <source>
        <dbReference type="ARBA" id="ARBA00023004"/>
    </source>
</evidence>
<evidence type="ECO:0000256" key="1">
    <source>
        <dbReference type="ARBA" id="ARBA00010643"/>
    </source>
</evidence>
<dbReference type="PANTHER" id="PTHR43342:SF1">
    <property type="entry name" value="BIFURCATING [FEFE] HYDROGENASE GAMMA SUBUNIT"/>
    <property type="match status" value="1"/>
</dbReference>
<dbReference type="GO" id="GO:0051537">
    <property type="term" value="F:2 iron, 2 sulfur cluster binding"/>
    <property type="evidence" value="ECO:0007669"/>
    <property type="project" value="UniProtKB-KW"/>
</dbReference>
<reference evidence="7" key="1">
    <citation type="submission" date="2018-06" db="EMBL/GenBank/DDBJ databases">
        <authorList>
            <person name="Zhirakovskaya E."/>
        </authorList>
    </citation>
    <scope>NUCLEOTIDE SEQUENCE</scope>
</reference>
<gene>
    <name evidence="7" type="ORF">MNBD_NITROSPINAE05-193</name>
</gene>
<keyword evidence="4" id="KW-0408">Iron</keyword>
<dbReference type="InterPro" id="IPR042128">
    <property type="entry name" value="NuoE_dom"/>
</dbReference>
<dbReference type="InterPro" id="IPR036249">
    <property type="entry name" value="Thioredoxin-like_sf"/>
</dbReference>
<evidence type="ECO:0008006" key="8">
    <source>
        <dbReference type="Google" id="ProtNLM"/>
    </source>
</evidence>
<evidence type="ECO:0000256" key="6">
    <source>
        <dbReference type="ARBA" id="ARBA00034078"/>
    </source>
</evidence>
<organism evidence="7">
    <name type="scientific">hydrothermal vent metagenome</name>
    <dbReference type="NCBI Taxonomy" id="652676"/>
    <lineage>
        <taxon>unclassified sequences</taxon>
        <taxon>metagenomes</taxon>
        <taxon>ecological metagenomes</taxon>
    </lineage>
</organism>
<dbReference type="AlphaFoldDB" id="A0A3B1D0X2"/>
<dbReference type="InterPro" id="IPR028431">
    <property type="entry name" value="NADP_DH_HndA-like"/>
</dbReference>
<dbReference type="PANTHER" id="PTHR43342">
    <property type="entry name" value="NADH-QUINONE OXIDOREDUCTASE, E SUBUNIT"/>
    <property type="match status" value="1"/>
</dbReference>
<accession>A0A3B1D0X2</accession>
<evidence type="ECO:0000256" key="5">
    <source>
        <dbReference type="ARBA" id="ARBA00023014"/>
    </source>
</evidence>
<dbReference type="SUPFAM" id="SSF52833">
    <property type="entry name" value="Thioredoxin-like"/>
    <property type="match status" value="1"/>
</dbReference>
<comment type="similarity">
    <text evidence="1">Belongs to the complex I 24 kDa subunit family.</text>
</comment>
<protein>
    <recommendedName>
        <fullName evidence="8">NAD(P)H-dependent oxidoreductase subunit E</fullName>
    </recommendedName>
</protein>
<keyword evidence="5" id="KW-0411">Iron-sulfur</keyword>
<dbReference type="PIRSF" id="PIRSF000216">
    <property type="entry name" value="NADH_DH_24kDa"/>
    <property type="match status" value="1"/>
</dbReference>
<keyword evidence="2" id="KW-0001">2Fe-2S</keyword>
<comment type="cofactor">
    <cofactor evidence="6">
        <name>[2Fe-2S] cluster</name>
        <dbReference type="ChEBI" id="CHEBI:190135"/>
    </cofactor>
</comment>
<dbReference type="Gene3D" id="3.40.30.10">
    <property type="entry name" value="Glutaredoxin"/>
    <property type="match status" value="1"/>
</dbReference>
<dbReference type="Gene3D" id="1.10.10.1590">
    <property type="entry name" value="NADH-quinone oxidoreductase subunit E"/>
    <property type="match status" value="1"/>
</dbReference>
<proteinExistence type="inferred from homology"/>
<evidence type="ECO:0000313" key="7">
    <source>
        <dbReference type="EMBL" id="VAX32481.1"/>
    </source>
</evidence>
<dbReference type="InterPro" id="IPR002023">
    <property type="entry name" value="NuoE-like"/>
</dbReference>
<dbReference type="GO" id="GO:0046872">
    <property type="term" value="F:metal ion binding"/>
    <property type="evidence" value="ECO:0007669"/>
    <property type="project" value="UniProtKB-KW"/>
</dbReference>
<sequence length="188" mass="20879">METNDTALAEQPPEEEEAPVDLTAAKEIIDQIPASPNQRRYLIPTLAKIQDAYRFLPDPVIELLRAKFKISRAEIFGVISFYPQLMITEPGKYIIKLCYGTACFVKGAEIIANKIHEKYHIRAGDTDKTKLYTLQFASCLGNCGAAPMAIIGEDTHGTIDPEQTVELLGSYKLEEDEPSAETEETEAV</sequence>